<evidence type="ECO:0000313" key="2">
    <source>
        <dbReference type="Proteomes" id="UP000194903"/>
    </source>
</evidence>
<dbReference type="Proteomes" id="UP000194903">
    <property type="component" value="Unassembled WGS sequence"/>
</dbReference>
<sequence>MSALVAERMTEEPSMPTPSIAGPVLIQCIWADEATCSGYANLLAASMNPKKRGLVHPAFVAIVGQLDSLDLAFLRTLRDRVTMGVANCYLCKTKKEGGFASRQVEIKSSAVKVISRMTDFLPEDGDYARVQATIDNLIRLQLIEVHMRSEREELTQIQSDVYENIYMLFEQVINKTVEEFRERFPKYHGGQIRLSTGNIMLTALGSRFIRICLP</sequence>
<evidence type="ECO:0000313" key="1">
    <source>
        <dbReference type="EMBL" id="OUM20400.1"/>
    </source>
</evidence>
<protein>
    <submittedName>
        <fullName evidence="1">Uncharacterized protein</fullName>
    </submittedName>
</protein>
<name>A0A252F435_9FIRM</name>
<dbReference type="AlphaFoldDB" id="A0A252F435"/>
<dbReference type="EMBL" id="NHOC01000005">
    <property type="protein sequence ID" value="OUM20400.1"/>
    <property type="molecule type" value="Genomic_DNA"/>
</dbReference>
<organism evidence="1 2">
    <name type="scientific">Butyricicoccus porcorum</name>
    <dbReference type="NCBI Taxonomy" id="1945634"/>
    <lineage>
        <taxon>Bacteria</taxon>
        <taxon>Bacillati</taxon>
        <taxon>Bacillota</taxon>
        <taxon>Clostridia</taxon>
        <taxon>Eubacteriales</taxon>
        <taxon>Butyricicoccaceae</taxon>
        <taxon>Butyricicoccus</taxon>
    </lineage>
</organism>
<dbReference type="Pfam" id="PF14337">
    <property type="entry name" value="Abi_alpha"/>
    <property type="match status" value="1"/>
</dbReference>
<accession>A0A252F435</accession>
<proteinExistence type="predicted"/>
<gene>
    <name evidence="1" type="ORF">CBW42_06055</name>
</gene>
<reference evidence="1 2" key="1">
    <citation type="submission" date="2017-05" db="EMBL/GenBank/DDBJ databases">
        <title>Butyricicoccus porcorum sp. nov. a butyrate-producing bacterium from the swine intestinal tract.</title>
        <authorList>
            <person name="Trachsel J."/>
            <person name="Humphrey S."/>
            <person name="Allen H.K."/>
        </authorList>
    </citation>
    <scope>NUCLEOTIDE SEQUENCE [LARGE SCALE GENOMIC DNA]</scope>
    <source>
        <strain evidence="1">BB10</strain>
    </source>
</reference>
<dbReference type="OrthoDB" id="2339567at2"/>
<dbReference type="Gene3D" id="3.30.110.190">
    <property type="match status" value="1"/>
</dbReference>
<dbReference type="InterPro" id="IPR025506">
    <property type="entry name" value="Abi_alpha"/>
</dbReference>
<comment type="caution">
    <text evidence="1">The sequence shown here is derived from an EMBL/GenBank/DDBJ whole genome shotgun (WGS) entry which is preliminary data.</text>
</comment>
<keyword evidence="2" id="KW-1185">Reference proteome</keyword>